<keyword evidence="4" id="KW-1185">Reference proteome</keyword>
<keyword evidence="2" id="KW-0732">Signal</keyword>
<proteinExistence type="predicted"/>
<sequence>MTIHILTFTSIFVLLFYPAPTRPSLPWPPPGRVLPPLPHLRLRTPTEATLRRLQAALPLDPFASTAGPLGDPWFLKVDALLACANHQRRDVILILGAPSLTDLSPVLQSRHLALSLVILATHAPQIFPTSIPAQSASSTSSNGLSASPAPGASTAGPASKTSQRITTCTTSSLPLSHPLPQLPQHPAVSTLLRPPAPCRLALILSIISSHLHLPPLPLHKIPPPSIRPHATPLRRTPQLPPIRRPRQVPPQAQHPRHHHLASLPREHRPPQSRTRSASASSMCPSSPRPSRPLSIFSSIGALGRSASSVYLPPASACGSGDSLYNSPAPPRKALLVHLLTPHHNAHPTRTRAWCAASRHSSCRSRSPTLTPSAHPHGDGPDGLARARPYVMSAGTFSGAVTCEPGVADQWGEWTVADLVLCGALDADGAPRPGKAPRRAWVGGATDVVVLPAADEFGVEKAGEGGATLRVPPDVLNGLPTPPYSDESSEGGMGRARVAGGWGTKRKIQLEVLEAEEERCAARRDYGAVSGGGVSVGRWSACGAWTLDSELDLCARARTGCRMRASSLRVYLSLSASVSFSRDVASCHTHLMIWSGLGFVHICALIPRLGLGSRPGPARPPAPCNAPAPPELFPRKKGEAVLWL</sequence>
<comment type="caution">
    <text evidence="3">The sequence shown here is derived from an EMBL/GenBank/DDBJ whole genome shotgun (WGS) entry which is preliminary data.</text>
</comment>
<reference evidence="3 4" key="1">
    <citation type="submission" date="2016-03" db="EMBL/GenBank/DDBJ databases">
        <title>Whole genome sequencing of Grifola frondosa 9006-11.</title>
        <authorList>
            <person name="Min B."/>
            <person name="Park H."/>
            <person name="Kim J.-G."/>
            <person name="Cho H."/>
            <person name="Oh Y.-L."/>
            <person name="Kong W.-S."/>
            <person name="Choi I.-G."/>
        </authorList>
    </citation>
    <scope>NUCLEOTIDE SEQUENCE [LARGE SCALE GENOMIC DNA]</scope>
    <source>
        <strain evidence="3 4">9006-11</strain>
    </source>
</reference>
<evidence type="ECO:0000256" key="1">
    <source>
        <dbReference type="SAM" id="MobiDB-lite"/>
    </source>
</evidence>
<evidence type="ECO:0000313" key="3">
    <source>
        <dbReference type="EMBL" id="OBZ67450.1"/>
    </source>
</evidence>
<feature type="compositionally biased region" description="Low complexity" evidence="1">
    <location>
        <begin position="131"/>
        <end position="159"/>
    </location>
</feature>
<feature type="compositionally biased region" description="Low complexity" evidence="1">
    <location>
        <begin position="171"/>
        <end position="181"/>
    </location>
</feature>
<feature type="region of interest" description="Disordered" evidence="1">
    <location>
        <begin position="131"/>
        <end position="181"/>
    </location>
</feature>
<dbReference type="Proteomes" id="UP000092993">
    <property type="component" value="Unassembled WGS sequence"/>
</dbReference>
<dbReference type="STRING" id="5627.A0A1C7LS13"/>
<organism evidence="3 4">
    <name type="scientific">Grifola frondosa</name>
    <name type="common">Maitake</name>
    <name type="synonym">Polyporus frondosus</name>
    <dbReference type="NCBI Taxonomy" id="5627"/>
    <lineage>
        <taxon>Eukaryota</taxon>
        <taxon>Fungi</taxon>
        <taxon>Dikarya</taxon>
        <taxon>Basidiomycota</taxon>
        <taxon>Agaricomycotina</taxon>
        <taxon>Agaricomycetes</taxon>
        <taxon>Polyporales</taxon>
        <taxon>Grifolaceae</taxon>
        <taxon>Grifola</taxon>
    </lineage>
</organism>
<feature type="chain" id="PRO_5008888745" evidence="2">
    <location>
        <begin position="24"/>
        <end position="643"/>
    </location>
</feature>
<feature type="region of interest" description="Disordered" evidence="1">
    <location>
        <begin position="362"/>
        <end position="381"/>
    </location>
</feature>
<evidence type="ECO:0000313" key="4">
    <source>
        <dbReference type="Proteomes" id="UP000092993"/>
    </source>
</evidence>
<dbReference type="OMA" id="PDIPHIV"/>
<evidence type="ECO:0000256" key="2">
    <source>
        <dbReference type="SAM" id="SignalP"/>
    </source>
</evidence>
<gene>
    <name evidence="3" type="ORF">A0H81_12625</name>
</gene>
<dbReference type="AlphaFoldDB" id="A0A1C7LS13"/>
<name>A0A1C7LS13_GRIFR</name>
<feature type="signal peptide" evidence="2">
    <location>
        <begin position="1"/>
        <end position="23"/>
    </location>
</feature>
<feature type="compositionally biased region" description="Polar residues" evidence="1">
    <location>
        <begin position="160"/>
        <end position="170"/>
    </location>
</feature>
<dbReference type="EMBL" id="LUGG01000024">
    <property type="protein sequence ID" value="OBZ67450.1"/>
    <property type="molecule type" value="Genomic_DNA"/>
</dbReference>
<feature type="compositionally biased region" description="Low complexity" evidence="1">
    <location>
        <begin position="275"/>
        <end position="285"/>
    </location>
</feature>
<accession>A0A1C7LS13</accession>
<feature type="region of interest" description="Disordered" evidence="1">
    <location>
        <begin position="222"/>
        <end position="291"/>
    </location>
</feature>
<dbReference type="OrthoDB" id="3265311at2759"/>
<protein>
    <submittedName>
        <fullName evidence="3">Uncharacterized protein</fullName>
    </submittedName>
</protein>